<dbReference type="AlphaFoldDB" id="A0A0K2UDJ7"/>
<organism evidence="2">
    <name type="scientific">Lepeophtheirus salmonis</name>
    <name type="common">Salmon louse</name>
    <name type="synonym">Caligus salmonis</name>
    <dbReference type="NCBI Taxonomy" id="72036"/>
    <lineage>
        <taxon>Eukaryota</taxon>
        <taxon>Metazoa</taxon>
        <taxon>Ecdysozoa</taxon>
        <taxon>Arthropoda</taxon>
        <taxon>Crustacea</taxon>
        <taxon>Multicrustacea</taxon>
        <taxon>Hexanauplia</taxon>
        <taxon>Copepoda</taxon>
        <taxon>Siphonostomatoida</taxon>
        <taxon>Caligidae</taxon>
        <taxon>Lepeophtheirus</taxon>
    </lineage>
</organism>
<keyword evidence="1" id="KW-1133">Transmembrane helix</keyword>
<dbReference type="EMBL" id="HACA01018764">
    <property type="protein sequence ID" value="CDW36125.1"/>
    <property type="molecule type" value="Transcribed_RNA"/>
</dbReference>
<keyword evidence="1" id="KW-0812">Transmembrane</keyword>
<accession>A0A0K2UDJ7</accession>
<name>A0A0K2UDJ7_LEPSM</name>
<feature type="non-terminal residue" evidence="2">
    <location>
        <position position="1"/>
    </location>
</feature>
<evidence type="ECO:0000256" key="1">
    <source>
        <dbReference type="SAM" id="Phobius"/>
    </source>
</evidence>
<feature type="transmembrane region" description="Helical" evidence="1">
    <location>
        <begin position="49"/>
        <end position="69"/>
    </location>
</feature>
<evidence type="ECO:0000313" key="2">
    <source>
        <dbReference type="EMBL" id="CDW36125.1"/>
    </source>
</evidence>
<reference evidence="2" key="1">
    <citation type="submission" date="2014-05" db="EMBL/GenBank/DDBJ databases">
        <authorList>
            <person name="Chronopoulou M."/>
        </authorList>
    </citation>
    <scope>NUCLEOTIDE SEQUENCE</scope>
    <source>
        <tissue evidence="2">Whole organism</tissue>
    </source>
</reference>
<protein>
    <submittedName>
        <fullName evidence="2">Uncharacterized protein</fullName>
    </submittedName>
</protein>
<sequence length="92" mass="10252">SGLLKYALSTFVIKSQNDTKEQQTWWEPPPLGHIPTAFPPLSSQEKGSIHSPIILSLVPIHWVFLIVYGRSRNCSATSREEGKFNGCRGARS</sequence>
<proteinExistence type="predicted"/>
<keyword evidence="1" id="KW-0472">Membrane</keyword>